<gene>
    <name evidence="14" type="ORF">BECKH772A_GA0070896_104321</name>
    <name evidence="13" type="ORF">BECKH772B_GA0070898_104571</name>
    <name evidence="15" type="ORF">BECKH772C_GA0070978_104431</name>
</gene>
<evidence type="ECO:0000313" key="14">
    <source>
        <dbReference type="EMBL" id="VFK04576.1"/>
    </source>
</evidence>
<evidence type="ECO:0000256" key="8">
    <source>
        <dbReference type="ARBA" id="ARBA00066511"/>
    </source>
</evidence>
<dbReference type="PROSITE" id="PS00723">
    <property type="entry name" value="POLYPRENYL_SYNTHASE_1"/>
    <property type="match status" value="1"/>
</dbReference>
<dbReference type="SFLD" id="SFLDS00005">
    <property type="entry name" value="Isoprenoid_Synthase_Type_I"/>
    <property type="match status" value="1"/>
</dbReference>
<name>A0A450VS91_9GAMM</name>
<dbReference type="GO" id="GO:0046872">
    <property type="term" value="F:metal ion binding"/>
    <property type="evidence" value="ECO:0007669"/>
    <property type="project" value="UniProtKB-KW"/>
</dbReference>
<keyword evidence="5" id="KW-0460">Magnesium</keyword>
<dbReference type="InterPro" id="IPR000092">
    <property type="entry name" value="Polyprenyl_synt"/>
</dbReference>
<evidence type="ECO:0000256" key="4">
    <source>
        <dbReference type="ARBA" id="ARBA00022723"/>
    </source>
</evidence>
<evidence type="ECO:0000256" key="12">
    <source>
        <dbReference type="RuleBase" id="RU004466"/>
    </source>
</evidence>
<dbReference type="AlphaFoldDB" id="A0A450VS91"/>
<dbReference type="CDD" id="cd00685">
    <property type="entry name" value="Trans_IPPS_HT"/>
    <property type="match status" value="1"/>
</dbReference>
<evidence type="ECO:0000256" key="5">
    <source>
        <dbReference type="ARBA" id="ARBA00022842"/>
    </source>
</evidence>
<comment type="similarity">
    <text evidence="2 12">Belongs to the FPP/GGPP synthase family.</text>
</comment>
<dbReference type="EC" id="2.5.1.90" evidence="8"/>
<dbReference type="EMBL" id="CAADFJ010000443">
    <property type="protein sequence ID" value="VFK07664.1"/>
    <property type="molecule type" value="Genomic_DNA"/>
</dbReference>
<comment type="catalytic activity">
    <reaction evidence="6">
        <text>5 isopentenyl diphosphate + (2E,6E)-farnesyl diphosphate = all-trans-octaprenyl diphosphate + 5 diphosphate</text>
        <dbReference type="Rhea" id="RHEA:27798"/>
        <dbReference type="ChEBI" id="CHEBI:33019"/>
        <dbReference type="ChEBI" id="CHEBI:57711"/>
        <dbReference type="ChEBI" id="CHEBI:128769"/>
        <dbReference type="ChEBI" id="CHEBI:175763"/>
        <dbReference type="EC" id="2.5.1.90"/>
    </reaction>
</comment>
<dbReference type="Pfam" id="PF00348">
    <property type="entry name" value="polyprenyl_synt"/>
    <property type="match status" value="1"/>
</dbReference>
<evidence type="ECO:0000256" key="3">
    <source>
        <dbReference type="ARBA" id="ARBA00022679"/>
    </source>
</evidence>
<accession>A0A450VS91</accession>
<dbReference type="PROSITE" id="PS00444">
    <property type="entry name" value="POLYPRENYL_SYNTHASE_2"/>
    <property type="match status" value="1"/>
</dbReference>
<evidence type="ECO:0000256" key="6">
    <source>
        <dbReference type="ARBA" id="ARBA00051506"/>
    </source>
</evidence>
<dbReference type="InterPro" id="IPR033749">
    <property type="entry name" value="Polyprenyl_synt_CS"/>
</dbReference>
<evidence type="ECO:0000256" key="7">
    <source>
        <dbReference type="ARBA" id="ARBA00055029"/>
    </source>
</evidence>
<dbReference type="PANTHER" id="PTHR12001:SF69">
    <property type="entry name" value="ALL TRANS-POLYPRENYL-DIPHOSPHATE SYNTHASE PDSS1"/>
    <property type="match status" value="1"/>
</dbReference>
<dbReference type="FunFam" id="1.10.600.10:FF:000002">
    <property type="entry name" value="Octaprenyl diphosphate synthase"/>
    <property type="match status" value="1"/>
</dbReference>
<evidence type="ECO:0000256" key="9">
    <source>
        <dbReference type="ARBA" id="ARBA00072473"/>
    </source>
</evidence>
<reference evidence="15" key="1">
    <citation type="submission" date="2019-02" db="EMBL/GenBank/DDBJ databases">
        <authorList>
            <person name="Gruber-Vodicka R. H."/>
            <person name="Seah K. B. B."/>
        </authorList>
    </citation>
    <scope>NUCLEOTIDE SEQUENCE</scope>
    <source>
        <strain evidence="15">BECK_SA2B12</strain>
        <strain evidence="14">BECK_SA2B15</strain>
        <strain evidence="13">BECK_SA2B20</strain>
    </source>
</reference>
<protein>
    <recommendedName>
        <fullName evidence="9">Octaprenyl diphosphate synthase</fullName>
        <ecNumber evidence="8">2.5.1.90</ecNumber>
    </recommendedName>
    <alternativeName>
        <fullName evidence="11">All-trans-octaprenyl-diphosphate synthase</fullName>
    </alternativeName>
    <alternativeName>
        <fullName evidence="10">Octaprenyl pyrophosphate synthase</fullName>
    </alternativeName>
</protein>
<evidence type="ECO:0000256" key="10">
    <source>
        <dbReference type="ARBA" id="ARBA00079637"/>
    </source>
</evidence>
<comment type="cofactor">
    <cofactor evidence="1">
        <name>Mg(2+)</name>
        <dbReference type="ChEBI" id="CHEBI:18420"/>
    </cofactor>
</comment>
<dbReference type="PANTHER" id="PTHR12001">
    <property type="entry name" value="GERANYLGERANYL PYROPHOSPHATE SYNTHASE"/>
    <property type="match status" value="1"/>
</dbReference>
<comment type="function">
    <text evidence="7">Supplies octaprenyl diphosphate, the precursor for the side chain of the isoprenoid quinones ubiquinone and menaquinone.</text>
</comment>
<evidence type="ECO:0000256" key="1">
    <source>
        <dbReference type="ARBA" id="ARBA00001946"/>
    </source>
</evidence>
<dbReference type="Gene3D" id="1.10.600.10">
    <property type="entry name" value="Farnesyl Diphosphate Synthase"/>
    <property type="match status" value="1"/>
</dbReference>
<evidence type="ECO:0000313" key="13">
    <source>
        <dbReference type="EMBL" id="VFK04540.1"/>
    </source>
</evidence>
<evidence type="ECO:0000313" key="15">
    <source>
        <dbReference type="EMBL" id="VFK07664.1"/>
    </source>
</evidence>
<organism evidence="15">
    <name type="scientific">Candidatus Kentrum eta</name>
    <dbReference type="NCBI Taxonomy" id="2126337"/>
    <lineage>
        <taxon>Bacteria</taxon>
        <taxon>Pseudomonadati</taxon>
        <taxon>Pseudomonadota</taxon>
        <taxon>Gammaproteobacteria</taxon>
        <taxon>Candidatus Kentrum</taxon>
    </lineage>
</organism>
<dbReference type="InterPro" id="IPR008949">
    <property type="entry name" value="Isoprenoid_synthase_dom_sf"/>
</dbReference>
<keyword evidence="4" id="KW-0479">Metal-binding</keyword>
<dbReference type="GO" id="GO:0008299">
    <property type="term" value="P:isoprenoid biosynthetic process"/>
    <property type="evidence" value="ECO:0007669"/>
    <property type="project" value="InterPro"/>
</dbReference>
<dbReference type="GO" id="GO:0106350">
    <property type="term" value="F:all-trans-octaprenyl-diphosphate synthase activity"/>
    <property type="evidence" value="ECO:0007669"/>
    <property type="project" value="UniProtKB-EC"/>
</dbReference>
<evidence type="ECO:0000256" key="2">
    <source>
        <dbReference type="ARBA" id="ARBA00006706"/>
    </source>
</evidence>
<evidence type="ECO:0000256" key="11">
    <source>
        <dbReference type="ARBA" id="ARBA00083124"/>
    </source>
</evidence>
<keyword evidence="3 12" id="KW-0808">Transferase</keyword>
<dbReference type="EMBL" id="CAADFI010000457">
    <property type="protein sequence ID" value="VFK04540.1"/>
    <property type="molecule type" value="Genomic_DNA"/>
</dbReference>
<sequence>MDLEEAVHENDSYFCIMRILTLPDPKASHDISGDIPEQENSFNSIRKLVREDMCTTDALIEEQLHSDVVLVNQISGYIVHSGGKRLRPLLVLLSTRLFGNNKGNDHIMLAAIIEFIHTATLLHDDVVDASDLRRGQETANTVWGNDASVLVGDFLYSRAFQMMVEVGNMRIMEILADTTNVIAEGEVMQILNCHEPGTTEKQYLNVIRAKTAKLFEAATQIGAVLHQRPKEEEQAMADFGLHLGTAYQLIDDVLDYRGAIGKIGKNIGDDLAEGKPTLPLIHAMRVGAESQATIIRDAVREGQRDQIQRIIQTVESTGAIAYTAAAARAEADLALQALGIISPSQYRDALEGLVEFSVNRTY</sequence>
<dbReference type="SUPFAM" id="SSF48576">
    <property type="entry name" value="Terpenoid synthases"/>
    <property type="match status" value="1"/>
</dbReference>
<proteinExistence type="inferred from homology"/>
<dbReference type="EMBL" id="CAADFG010000432">
    <property type="protein sequence ID" value="VFK04576.1"/>
    <property type="molecule type" value="Genomic_DNA"/>
</dbReference>